<dbReference type="Proteomes" id="UP001344447">
    <property type="component" value="Unassembled WGS sequence"/>
</dbReference>
<sequence length="264" mass="30427">MSTAALKQKLEEQQQYYNERATQYDDWWNFSGSFDQGEQIKGEALKNREGFYNFFTKITEKAGTEKLNVLECASGTGNFTKLFLNNNYKLQCEEGSQQMIDVLKSKFEKEIKEMGDNFSINQTDLFSEKFNPTPNTYDIVFMGFLISHVPPSLFNEFFSKCATALKPNGRLVFIDSYYHKSYNLKVHESSKNNIKLDENLKDDDYIITRKLLNGKEFNIYKICFTAESIMNTLSDVGLLMQNNDSVIINSTYIFGSYSKPSSSN</sequence>
<dbReference type="AlphaFoldDB" id="A0AAN7TRI3"/>
<evidence type="ECO:0008006" key="7">
    <source>
        <dbReference type="Google" id="ProtNLM"/>
    </source>
</evidence>
<keyword evidence="4" id="KW-0949">S-adenosyl-L-methionine</keyword>
<evidence type="ECO:0000313" key="6">
    <source>
        <dbReference type="Proteomes" id="UP001344447"/>
    </source>
</evidence>
<dbReference type="PANTHER" id="PTHR12753">
    <property type="entry name" value="AD-003 - RELATED"/>
    <property type="match status" value="1"/>
</dbReference>
<protein>
    <recommendedName>
        <fullName evidence="7">Methyltransferase domain-containing protein</fullName>
    </recommendedName>
</protein>
<dbReference type="EMBL" id="JAVFKY010000004">
    <property type="protein sequence ID" value="KAK5578094.1"/>
    <property type="molecule type" value="Genomic_DNA"/>
</dbReference>
<dbReference type="CDD" id="cd02440">
    <property type="entry name" value="AdoMet_MTases"/>
    <property type="match status" value="1"/>
</dbReference>
<keyword evidence="6" id="KW-1185">Reference proteome</keyword>
<comment type="similarity">
    <text evidence="1">Belongs to the methyltransferase superfamily. NTM1 family.</text>
</comment>
<evidence type="ECO:0000256" key="1">
    <source>
        <dbReference type="ARBA" id="ARBA00009059"/>
    </source>
</evidence>
<dbReference type="Gene3D" id="3.40.50.150">
    <property type="entry name" value="Vaccinia Virus protein VP39"/>
    <property type="match status" value="1"/>
</dbReference>
<evidence type="ECO:0000313" key="5">
    <source>
        <dbReference type="EMBL" id="KAK5578094.1"/>
    </source>
</evidence>
<dbReference type="SUPFAM" id="SSF53335">
    <property type="entry name" value="S-adenosyl-L-methionine-dependent methyltransferases"/>
    <property type="match status" value="1"/>
</dbReference>
<dbReference type="PANTHER" id="PTHR12753:SF3">
    <property type="entry name" value="METHYLTRANSFERASE TYPE 12 DOMAIN-CONTAINING PROTEIN"/>
    <property type="match status" value="1"/>
</dbReference>
<evidence type="ECO:0000256" key="3">
    <source>
        <dbReference type="ARBA" id="ARBA00022679"/>
    </source>
</evidence>
<evidence type="ECO:0000256" key="4">
    <source>
        <dbReference type="ARBA" id="ARBA00022691"/>
    </source>
</evidence>
<keyword evidence="3" id="KW-0808">Transferase</keyword>
<proteinExistence type="inferred from homology"/>
<dbReference type="Pfam" id="PF05891">
    <property type="entry name" value="Methyltransf_PK"/>
    <property type="match status" value="1"/>
</dbReference>
<keyword evidence="2" id="KW-0489">Methyltransferase</keyword>
<evidence type="ECO:0000256" key="2">
    <source>
        <dbReference type="ARBA" id="ARBA00022603"/>
    </source>
</evidence>
<dbReference type="InterPro" id="IPR029063">
    <property type="entry name" value="SAM-dependent_MTases_sf"/>
</dbReference>
<reference evidence="5 6" key="1">
    <citation type="submission" date="2023-11" db="EMBL/GenBank/DDBJ databases">
        <title>Dfirmibasis_genome.</title>
        <authorList>
            <person name="Edelbroek B."/>
            <person name="Kjellin J."/>
            <person name="Jerlstrom-Hultqvist J."/>
            <person name="Soderbom F."/>
        </authorList>
    </citation>
    <scope>NUCLEOTIDE SEQUENCE [LARGE SCALE GENOMIC DNA]</scope>
    <source>
        <strain evidence="5 6">TNS-C-14</strain>
    </source>
</reference>
<dbReference type="InterPro" id="IPR008576">
    <property type="entry name" value="MeTrfase_NTM1"/>
</dbReference>
<gene>
    <name evidence="5" type="ORF">RB653_003047</name>
</gene>
<dbReference type="GO" id="GO:0005737">
    <property type="term" value="C:cytoplasm"/>
    <property type="evidence" value="ECO:0007669"/>
    <property type="project" value="TreeGrafter"/>
</dbReference>
<dbReference type="GO" id="GO:0032259">
    <property type="term" value="P:methylation"/>
    <property type="evidence" value="ECO:0007669"/>
    <property type="project" value="UniProtKB-KW"/>
</dbReference>
<organism evidence="5 6">
    <name type="scientific">Dictyostelium firmibasis</name>
    <dbReference type="NCBI Taxonomy" id="79012"/>
    <lineage>
        <taxon>Eukaryota</taxon>
        <taxon>Amoebozoa</taxon>
        <taxon>Evosea</taxon>
        <taxon>Eumycetozoa</taxon>
        <taxon>Dictyostelia</taxon>
        <taxon>Dictyosteliales</taxon>
        <taxon>Dictyosteliaceae</taxon>
        <taxon>Dictyostelium</taxon>
    </lineage>
</organism>
<accession>A0AAN7TRI3</accession>
<name>A0AAN7TRI3_9MYCE</name>
<comment type="caution">
    <text evidence="5">The sequence shown here is derived from an EMBL/GenBank/DDBJ whole genome shotgun (WGS) entry which is preliminary data.</text>
</comment>
<dbReference type="GO" id="GO:0008276">
    <property type="term" value="F:protein methyltransferase activity"/>
    <property type="evidence" value="ECO:0007669"/>
    <property type="project" value="UniProtKB-ARBA"/>
</dbReference>